<dbReference type="Pfam" id="PF12037">
    <property type="entry name" value="ATAD3_N"/>
    <property type="match status" value="1"/>
</dbReference>
<dbReference type="InterPro" id="IPR003959">
    <property type="entry name" value="ATPase_AAA_core"/>
</dbReference>
<evidence type="ECO:0000313" key="13">
    <source>
        <dbReference type="EMBL" id="EGB05242.1"/>
    </source>
</evidence>
<sequence length="558" mass="62415">MLGIFSTKKTPGDQAMRTATKEERGYSGSGFDPTGLERAAKAAREIDASTNAALAFDVILQHETTKQLEHETRQAAYEMQSRKYEIERIKDEGDEARQTLAAQTEHANRQAKHADDLERQRCAAQLGAQREAREAELRRLEESVRRQEELRRKTLHFEAELRAKTELKRAEAEAQARAQSERDNHDLSLERMRAEMRERRETLLQSISAGFSSLGNGAKVFLGDRQQMTNAVAMTSCLALGVYGARILATVSGNYLATQLGKPSLVRETSRRSPLTFRPLAHILQITQPSVRTDALDRVILESCLEKRLRQISTSTKHTKTNSAPFRHVLLHGPPGTGKTMFAKQLAAHSGLDYAILTGGDVAPLGRDAVAEIHKLFDWAKNSRKGLLLFIDEADAFLRKRTTETISEDLRNAFNAFLYRTGEPSSDFMLVYASNAPQEFDWAINDRIDEIVEFTLPTDQERERMLAQYVDEYFGQGQGRSTGSSHVVMNGVGDTHLKSAVAATKGFSGREIQKLVIAWQAAAFCCKDAVFTPSTMQDVLNTHVTQRNVKANWNAQDD</sequence>
<evidence type="ECO:0000256" key="9">
    <source>
        <dbReference type="ARBA" id="ARBA00023271"/>
    </source>
</evidence>
<keyword evidence="4" id="KW-0999">Mitochondrion inner membrane</keyword>
<dbReference type="EMBL" id="GL833143">
    <property type="protein sequence ID" value="EGB05242.1"/>
    <property type="molecule type" value="Genomic_DNA"/>
</dbReference>
<dbReference type="Pfam" id="PF00004">
    <property type="entry name" value="AAA"/>
    <property type="match status" value="1"/>
</dbReference>
<accession>F0YI24</accession>
<evidence type="ECO:0000256" key="1">
    <source>
        <dbReference type="ARBA" id="ARBA00004273"/>
    </source>
</evidence>
<comment type="subcellular location">
    <subcellularLocation>
        <location evidence="1">Mitochondrion inner membrane</location>
    </subcellularLocation>
    <subcellularLocation>
        <location evidence="2">Mitochondrion matrix</location>
        <location evidence="2">Mitochondrion nucleoid</location>
    </subcellularLocation>
</comment>
<dbReference type="SUPFAM" id="SSF52540">
    <property type="entry name" value="P-loop containing nucleoside triphosphate hydrolases"/>
    <property type="match status" value="1"/>
</dbReference>
<evidence type="ECO:0000256" key="5">
    <source>
        <dbReference type="ARBA" id="ARBA00022840"/>
    </source>
</evidence>
<keyword evidence="9" id="KW-1135">Mitochondrion nucleoid</keyword>
<dbReference type="GO" id="GO:0005524">
    <property type="term" value="F:ATP binding"/>
    <property type="evidence" value="ECO:0007669"/>
    <property type="project" value="UniProtKB-KW"/>
</dbReference>
<dbReference type="RefSeq" id="XP_009040143.1">
    <property type="nucleotide sequence ID" value="XM_009041895.1"/>
</dbReference>
<dbReference type="KEGG" id="aaf:AURANDRAFT_54751"/>
<evidence type="ECO:0000256" key="7">
    <source>
        <dbReference type="ARBA" id="ARBA00023128"/>
    </source>
</evidence>
<dbReference type="InterPro" id="IPR003593">
    <property type="entry name" value="AAA+_ATPase"/>
</dbReference>
<evidence type="ECO:0000256" key="2">
    <source>
        <dbReference type="ARBA" id="ARBA00004436"/>
    </source>
</evidence>
<keyword evidence="14" id="KW-1185">Reference proteome</keyword>
<evidence type="ECO:0000256" key="10">
    <source>
        <dbReference type="SAM" id="Coils"/>
    </source>
</evidence>
<dbReference type="AlphaFoldDB" id="F0YI24"/>
<dbReference type="OrthoDB" id="199596at2759"/>
<dbReference type="FunFam" id="3.40.50.300:FF:001717">
    <property type="entry name" value="ATPase family AAA domain-containing protein"/>
    <property type="match status" value="1"/>
</dbReference>
<evidence type="ECO:0000313" key="14">
    <source>
        <dbReference type="Proteomes" id="UP000002729"/>
    </source>
</evidence>
<evidence type="ECO:0000256" key="4">
    <source>
        <dbReference type="ARBA" id="ARBA00022792"/>
    </source>
</evidence>
<gene>
    <name evidence="13" type="ORF">AURANDRAFT_54751</name>
</gene>
<organism evidence="14">
    <name type="scientific">Aureococcus anophagefferens</name>
    <name type="common">Harmful bloom alga</name>
    <dbReference type="NCBI Taxonomy" id="44056"/>
    <lineage>
        <taxon>Eukaryota</taxon>
        <taxon>Sar</taxon>
        <taxon>Stramenopiles</taxon>
        <taxon>Ochrophyta</taxon>
        <taxon>Pelagophyceae</taxon>
        <taxon>Pelagomonadales</taxon>
        <taxon>Pelagomonadaceae</taxon>
        <taxon>Aureococcus</taxon>
    </lineage>
</organism>
<dbReference type="PANTHER" id="PTHR23075:SF0">
    <property type="entry name" value="ATPASE FAMILY AAA DOMAIN-CONTAINING PROTEIN 3"/>
    <property type="match status" value="1"/>
</dbReference>
<evidence type="ECO:0000259" key="12">
    <source>
        <dbReference type="SMART" id="SM00382"/>
    </source>
</evidence>
<dbReference type="FunCoup" id="F0YI24">
    <property type="interactions" value="61"/>
</dbReference>
<proteinExistence type="predicted"/>
<dbReference type="SMART" id="SM00382">
    <property type="entry name" value="AAA"/>
    <property type="match status" value="1"/>
</dbReference>
<dbReference type="GO" id="GO:0016887">
    <property type="term" value="F:ATP hydrolysis activity"/>
    <property type="evidence" value="ECO:0007669"/>
    <property type="project" value="InterPro"/>
</dbReference>
<keyword evidence="3" id="KW-0547">Nucleotide-binding</keyword>
<dbReference type="Gene3D" id="3.40.50.300">
    <property type="entry name" value="P-loop containing nucleotide triphosphate hydrolases"/>
    <property type="match status" value="1"/>
</dbReference>
<feature type="coiled-coil region" evidence="10">
    <location>
        <begin position="123"/>
        <end position="184"/>
    </location>
</feature>
<dbReference type="GO" id="GO:0042645">
    <property type="term" value="C:mitochondrial nucleoid"/>
    <property type="evidence" value="ECO:0007669"/>
    <property type="project" value="UniProtKB-SubCell"/>
</dbReference>
<evidence type="ECO:0000256" key="8">
    <source>
        <dbReference type="ARBA" id="ARBA00023136"/>
    </source>
</evidence>
<keyword evidence="5" id="KW-0067">ATP-binding</keyword>
<dbReference type="GO" id="GO:0008270">
    <property type="term" value="F:zinc ion binding"/>
    <property type="evidence" value="ECO:0007669"/>
    <property type="project" value="TreeGrafter"/>
</dbReference>
<dbReference type="OMA" id="HKSITGG"/>
<dbReference type="GeneID" id="20222427"/>
<dbReference type="InterPro" id="IPR021911">
    <property type="entry name" value="ATAD3_N"/>
</dbReference>
<dbReference type="eggNOG" id="KOG0742">
    <property type="taxonomic scope" value="Eukaryota"/>
</dbReference>
<dbReference type="GO" id="GO:0005743">
    <property type="term" value="C:mitochondrial inner membrane"/>
    <property type="evidence" value="ECO:0007669"/>
    <property type="project" value="UniProtKB-SubCell"/>
</dbReference>
<reference evidence="13 14" key="1">
    <citation type="journal article" date="2011" name="Proc. Natl. Acad. Sci. U.S.A.">
        <title>Niche of harmful alga Aureococcus anophagefferens revealed through ecogenomics.</title>
        <authorList>
            <person name="Gobler C.J."/>
            <person name="Berry D.L."/>
            <person name="Dyhrman S.T."/>
            <person name="Wilhelm S.W."/>
            <person name="Salamov A."/>
            <person name="Lobanov A.V."/>
            <person name="Zhang Y."/>
            <person name="Collier J.L."/>
            <person name="Wurch L.L."/>
            <person name="Kustka A.B."/>
            <person name="Dill B.D."/>
            <person name="Shah M."/>
            <person name="VerBerkmoes N.C."/>
            <person name="Kuo A."/>
            <person name="Terry A."/>
            <person name="Pangilinan J."/>
            <person name="Lindquist E.A."/>
            <person name="Lucas S."/>
            <person name="Paulsen I.T."/>
            <person name="Hattenrath-Lehmann T.K."/>
            <person name="Talmage S.C."/>
            <person name="Walker E.A."/>
            <person name="Koch F."/>
            <person name="Burson A.M."/>
            <person name="Marcoval M.A."/>
            <person name="Tang Y.Z."/>
            <person name="Lecleir G.R."/>
            <person name="Coyne K.J."/>
            <person name="Berg G.M."/>
            <person name="Bertrand E.M."/>
            <person name="Saito M.A."/>
            <person name="Gladyshev V.N."/>
            <person name="Grigoriev I.V."/>
        </authorList>
    </citation>
    <scope>NUCLEOTIDE SEQUENCE [LARGE SCALE GENOMIC DNA]</scope>
    <source>
        <strain evidence="14">CCMP 1984</strain>
    </source>
</reference>
<evidence type="ECO:0000256" key="6">
    <source>
        <dbReference type="ARBA" id="ARBA00023054"/>
    </source>
</evidence>
<keyword evidence="7" id="KW-0496">Mitochondrion</keyword>
<dbReference type="PANTHER" id="PTHR23075">
    <property type="entry name" value="PUTATIVE ATP-ASE"/>
    <property type="match status" value="1"/>
</dbReference>
<keyword evidence="8" id="KW-0472">Membrane</keyword>
<dbReference type="InParanoid" id="F0YI24"/>
<keyword evidence="6 10" id="KW-0175">Coiled coil</keyword>
<dbReference type="GO" id="GO:0007005">
    <property type="term" value="P:mitochondrion organization"/>
    <property type="evidence" value="ECO:0007669"/>
    <property type="project" value="TreeGrafter"/>
</dbReference>
<name>F0YI24_AURAN</name>
<dbReference type="InterPro" id="IPR027417">
    <property type="entry name" value="P-loop_NTPase"/>
</dbReference>
<feature type="region of interest" description="Disordered" evidence="11">
    <location>
        <begin position="1"/>
        <end position="33"/>
    </location>
</feature>
<evidence type="ECO:0000256" key="3">
    <source>
        <dbReference type="ARBA" id="ARBA00022741"/>
    </source>
</evidence>
<evidence type="ECO:0000256" key="11">
    <source>
        <dbReference type="SAM" id="MobiDB-lite"/>
    </source>
</evidence>
<protein>
    <recommendedName>
        <fullName evidence="12">AAA+ ATPase domain-containing protein</fullName>
    </recommendedName>
</protein>
<feature type="domain" description="AAA+ ATPase" evidence="12">
    <location>
        <begin position="325"/>
        <end position="458"/>
    </location>
</feature>
<dbReference type="Proteomes" id="UP000002729">
    <property type="component" value="Unassembled WGS sequence"/>
</dbReference>